<accession>A0A3Q2HMA7</accession>
<feature type="domain" description="KRAB" evidence="1">
    <location>
        <begin position="124"/>
        <end position="163"/>
    </location>
</feature>
<feature type="domain" description="KRAB" evidence="1">
    <location>
        <begin position="22"/>
        <end position="93"/>
    </location>
</feature>
<evidence type="ECO:0000259" key="1">
    <source>
        <dbReference type="PROSITE" id="PS50805"/>
    </source>
</evidence>
<dbReference type="PANTHER" id="PTHR23232:SF102">
    <property type="entry name" value="KRAB DOMAIN-CONTAINING PROTEIN"/>
    <property type="match status" value="1"/>
</dbReference>
<dbReference type="PROSITE" id="PS50805">
    <property type="entry name" value="KRAB"/>
    <property type="match status" value="2"/>
</dbReference>
<dbReference type="SUPFAM" id="SSF109640">
    <property type="entry name" value="KRAB domain (Kruppel-associated box)"/>
    <property type="match status" value="2"/>
</dbReference>
<reference evidence="2" key="2">
    <citation type="submission" date="2025-08" db="UniProtKB">
        <authorList>
            <consortium name="Ensembl"/>
        </authorList>
    </citation>
    <scope>IDENTIFICATION</scope>
    <source>
        <strain evidence="2">Thoroughbred</strain>
    </source>
</reference>
<dbReference type="Proteomes" id="UP000002281">
    <property type="component" value="Chromosome 10"/>
</dbReference>
<dbReference type="SMART" id="SM00349">
    <property type="entry name" value="KRAB"/>
    <property type="match status" value="2"/>
</dbReference>
<name>A0A3Q2HMA7_HORSE</name>
<dbReference type="GO" id="GO:0006355">
    <property type="term" value="P:regulation of DNA-templated transcription"/>
    <property type="evidence" value="ECO:0007669"/>
    <property type="project" value="InterPro"/>
</dbReference>
<proteinExistence type="predicted"/>
<dbReference type="InterPro" id="IPR001909">
    <property type="entry name" value="KRAB"/>
</dbReference>
<dbReference type="InterPro" id="IPR050169">
    <property type="entry name" value="Krueppel_C2H2_ZnF"/>
</dbReference>
<dbReference type="Bgee" id="ENSECAG00000037499">
    <property type="expression patterns" value="Expressed in spinal cord and 22 other cell types or tissues"/>
</dbReference>
<dbReference type="Ensembl" id="ENSECAT00000052128.2">
    <property type="protein sequence ID" value="ENSECAP00000034355.2"/>
    <property type="gene ID" value="ENSECAG00000037499.3"/>
</dbReference>
<dbReference type="GeneTree" id="ENSGT00940000163859"/>
<dbReference type="AlphaFoldDB" id="A0A3Q2HMA7"/>
<evidence type="ECO:0000313" key="3">
    <source>
        <dbReference type="Proteomes" id="UP000002281"/>
    </source>
</evidence>
<dbReference type="Gene3D" id="6.10.140.140">
    <property type="match status" value="2"/>
</dbReference>
<dbReference type="CDD" id="cd07765">
    <property type="entry name" value="KRAB_A-box"/>
    <property type="match status" value="2"/>
</dbReference>
<keyword evidence="3" id="KW-1185">Reference proteome</keyword>
<reference evidence="2" key="3">
    <citation type="submission" date="2025-09" db="UniProtKB">
        <authorList>
            <consortium name="Ensembl"/>
        </authorList>
    </citation>
    <scope>IDENTIFICATION</scope>
    <source>
        <strain evidence="2">Thoroughbred</strain>
    </source>
</reference>
<dbReference type="Pfam" id="PF01352">
    <property type="entry name" value="KRAB"/>
    <property type="match status" value="2"/>
</dbReference>
<sequence>MAEEPKGLVSSCRSKTMAHGSLTFSDVAIAFSQQEWEGLDPVQKTLYQDVMMENYRNLLSLGHAISKPGVITLLEQGKEPWMVVREETRRWCPGPGFVDSALMAEEPKGPVSSCRSKTMAHGSLTFSDVAIAFSQQEWEGLNPVQKTLYQDVMMENYRNLLSL</sequence>
<reference evidence="2 3" key="1">
    <citation type="journal article" date="2009" name="Science">
        <title>Genome sequence, comparative analysis, and population genetics of the domestic horse.</title>
        <authorList>
            <consortium name="Broad Institute Genome Sequencing Platform"/>
            <consortium name="Broad Institute Whole Genome Assembly Team"/>
            <person name="Wade C.M."/>
            <person name="Giulotto E."/>
            <person name="Sigurdsson S."/>
            <person name="Zoli M."/>
            <person name="Gnerre S."/>
            <person name="Imsland F."/>
            <person name="Lear T.L."/>
            <person name="Adelson D.L."/>
            <person name="Bailey E."/>
            <person name="Bellone R.R."/>
            <person name="Bloecker H."/>
            <person name="Distl O."/>
            <person name="Edgar R.C."/>
            <person name="Garber M."/>
            <person name="Leeb T."/>
            <person name="Mauceli E."/>
            <person name="MacLeod J.N."/>
            <person name="Penedo M.C.T."/>
            <person name="Raison J.M."/>
            <person name="Sharpe T."/>
            <person name="Vogel J."/>
            <person name="Andersson L."/>
            <person name="Antczak D.F."/>
            <person name="Biagi T."/>
            <person name="Binns M.M."/>
            <person name="Chowdhary B.P."/>
            <person name="Coleman S.J."/>
            <person name="Della Valle G."/>
            <person name="Fryc S."/>
            <person name="Guerin G."/>
            <person name="Hasegawa T."/>
            <person name="Hill E.W."/>
            <person name="Jurka J."/>
            <person name="Kiialainen A."/>
            <person name="Lindgren G."/>
            <person name="Liu J."/>
            <person name="Magnani E."/>
            <person name="Mickelson J.R."/>
            <person name="Murray J."/>
            <person name="Nergadze S.G."/>
            <person name="Onofrio R."/>
            <person name="Pedroni S."/>
            <person name="Piras M.F."/>
            <person name="Raudsepp T."/>
            <person name="Rocchi M."/>
            <person name="Roeed K.H."/>
            <person name="Ryder O.A."/>
            <person name="Searle S."/>
            <person name="Skow L."/>
            <person name="Swinburne J.E."/>
            <person name="Syvaenen A.C."/>
            <person name="Tozaki T."/>
            <person name="Valberg S.J."/>
            <person name="Vaudin M."/>
            <person name="White J.R."/>
            <person name="Zody M.C."/>
            <person name="Lander E.S."/>
            <person name="Lindblad-Toh K."/>
        </authorList>
    </citation>
    <scope>NUCLEOTIDE SEQUENCE [LARGE SCALE GENOMIC DNA]</scope>
    <source>
        <strain evidence="2 3">Thoroughbred</strain>
    </source>
</reference>
<protein>
    <recommendedName>
        <fullName evidence="1">KRAB domain-containing protein</fullName>
    </recommendedName>
</protein>
<dbReference type="PANTHER" id="PTHR23232">
    <property type="entry name" value="KRAB DOMAIN C2H2 ZINC FINGER"/>
    <property type="match status" value="1"/>
</dbReference>
<evidence type="ECO:0000313" key="2">
    <source>
        <dbReference type="Ensembl" id="ENSECAP00000034355.2"/>
    </source>
</evidence>
<dbReference type="InterPro" id="IPR036051">
    <property type="entry name" value="KRAB_dom_sf"/>
</dbReference>
<organism evidence="2 3">
    <name type="scientific">Equus caballus</name>
    <name type="common">Horse</name>
    <dbReference type="NCBI Taxonomy" id="9796"/>
    <lineage>
        <taxon>Eukaryota</taxon>
        <taxon>Metazoa</taxon>
        <taxon>Chordata</taxon>
        <taxon>Craniata</taxon>
        <taxon>Vertebrata</taxon>
        <taxon>Euteleostomi</taxon>
        <taxon>Mammalia</taxon>
        <taxon>Eutheria</taxon>
        <taxon>Laurasiatheria</taxon>
        <taxon>Perissodactyla</taxon>
        <taxon>Equidae</taxon>
        <taxon>Equus</taxon>
    </lineage>
</organism>